<name>A0A061QPD7_9CHLO</name>
<feature type="compositionally biased region" description="Basic and acidic residues" evidence="1">
    <location>
        <begin position="38"/>
        <end position="53"/>
    </location>
</feature>
<dbReference type="AlphaFoldDB" id="A0A061QPD7"/>
<gene>
    <name evidence="2" type="ORF">TSPGSL018_23157</name>
</gene>
<feature type="non-terminal residue" evidence="2">
    <location>
        <position position="1"/>
    </location>
</feature>
<reference evidence="2" key="1">
    <citation type="submission" date="2014-05" db="EMBL/GenBank/DDBJ databases">
        <title>The transcriptome of the halophilic microalga Tetraselmis sp. GSL018 isolated from the Great Salt Lake, Utah.</title>
        <authorList>
            <person name="Jinkerson R.E."/>
            <person name="D'Adamo S."/>
            <person name="Posewitz M.C."/>
        </authorList>
    </citation>
    <scope>NUCLEOTIDE SEQUENCE</scope>
    <source>
        <strain evidence="2">GSL018</strain>
    </source>
</reference>
<dbReference type="EMBL" id="GBEZ01024477">
    <property type="protein sequence ID" value="JAC62517.1"/>
    <property type="molecule type" value="Transcribed_RNA"/>
</dbReference>
<organism evidence="2">
    <name type="scientific">Tetraselmis sp. GSL018</name>
    <dbReference type="NCBI Taxonomy" id="582737"/>
    <lineage>
        <taxon>Eukaryota</taxon>
        <taxon>Viridiplantae</taxon>
        <taxon>Chlorophyta</taxon>
        <taxon>core chlorophytes</taxon>
        <taxon>Chlorodendrophyceae</taxon>
        <taxon>Chlorodendrales</taxon>
        <taxon>Chlorodendraceae</taxon>
        <taxon>Tetraselmis</taxon>
    </lineage>
</organism>
<accession>A0A061QPD7</accession>
<evidence type="ECO:0000313" key="2">
    <source>
        <dbReference type="EMBL" id="JAC62517.1"/>
    </source>
</evidence>
<feature type="compositionally biased region" description="Polar residues" evidence="1">
    <location>
        <begin position="1"/>
        <end position="12"/>
    </location>
</feature>
<protein>
    <submittedName>
        <fullName evidence="2">Uncharacterized protein</fullName>
    </submittedName>
</protein>
<evidence type="ECO:0000256" key="1">
    <source>
        <dbReference type="SAM" id="MobiDB-lite"/>
    </source>
</evidence>
<proteinExistence type="predicted"/>
<sequence length="76" mass="8270">RPNSPNGRQANEYQMGERKGTTHIPGPSFRRGPSTERGGSEGREGADEERENKSLSLPGGAICLPPPPFPKERGRE</sequence>
<feature type="non-terminal residue" evidence="2">
    <location>
        <position position="76"/>
    </location>
</feature>
<feature type="region of interest" description="Disordered" evidence="1">
    <location>
        <begin position="1"/>
        <end position="76"/>
    </location>
</feature>